<evidence type="ECO:0000256" key="1">
    <source>
        <dbReference type="SAM" id="MobiDB-lite"/>
    </source>
</evidence>
<sequence length="208" mass="23143">MQQDWISITEAARRLTAAGDKIDRSSLSRYLKQHSEALHTKREGRSNLVEFGALARHRSENVRVDVRLEEPAGGGSGAPAAEGGQRFSRTQSDGAARKAMADAELREMDVAERRGELTVTAEVDRAGREALVLMRTAFERAVETEAASLAVRYGWDERIVRLALKSFARAGVERFHQEMMKRLDAIHRRRDAGETRPTSTEADALALQ</sequence>
<gene>
    <name evidence="2" type="ORF">MUB46_01865</name>
</gene>
<reference evidence="2 3" key="1">
    <citation type="submission" date="2022-04" db="EMBL/GenBank/DDBJ databases">
        <authorList>
            <person name="Ye Y.-Q."/>
            <person name="Du Z.-J."/>
        </authorList>
    </citation>
    <scope>NUCLEOTIDE SEQUENCE [LARGE SCALE GENOMIC DNA]</scope>
    <source>
        <strain evidence="2 3">A6E488</strain>
    </source>
</reference>
<dbReference type="RefSeq" id="WP_261614160.1">
    <property type="nucleotide sequence ID" value="NZ_JALIDZ010000001.1"/>
</dbReference>
<accession>A0AAW5QWC9</accession>
<dbReference type="AlphaFoldDB" id="A0AAW5QWC9"/>
<protein>
    <submittedName>
        <fullName evidence="2">Uncharacterized protein</fullName>
    </submittedName>
</protein>
<feature type="region of interest" description="Disordered" evidence="1">
    <location>
        <begin position="188"/>
        <end position="208"/>
    </location>
</feature>
<evidence type="ECO:0000313" key="3">
    <source>
        <dbReference type="Proteomes" id="UP001320898"/>
    </source>
</evidence>
<keyword evidence="3" id="KW-1185">Reference proteome</keyword>
<comment type="caution">
    <text evidence="2">The sequence shown here is derived from an EMBL/GenBank/DDBJ whole genome shotgun (WGS) entry which is preliminary data.</text>
</comment>
<evidence type="ECO:0000313" key="2">
    <source>
        <dbReference type="EMBL" id="MCT8970595.1"/>
    </source>
</evidence>
<organism evidence="2 3">
    <name type="scientific">Microbaculum marinisediminis</name>
    <dbReference type="NCBI Taxonomy" id="2931392"/>
    <lineage>
        <taxon>Bacteria</taxon>
        <taxon>Pseudomonadati</taxon>
        <taxon>Pseudomonadota</taxon>
        <taxon>Alphaproteobacteria</taxon>
        <taxon>Hyphomicrobiales</taxon>
        <taxon>Tepidamorphaceae</taxon>
        <taxon>Microbaculum</taxon>
    </lineage>
</organism>
<proteinExistence type="predicted"/>
<name>A0AAW5QWC9_9HYPH</name>
<dbReference type="EMBL" id="JALIDZ010000001">
    <property type="protein sequence ID" value="MCT8970595.1"/>
    <property type="molecule type" value="Genomic_DNA"/>
</dbReference>
<dbReference type="Proteomes" id="UP001320898">
    <property type="component" value="Unassembled WGS sequence"/>
</dbReference>
<feature type="region of interest" description="Disordered" evidence="1">
    <location>
        <begin position="69"/>
        <end position="93"/>
    </location>
</feature>